<dbReference type="Proteomes" id="UP001189429">
    <property type="component" value="Unassembled WGS sequence"/>
</dbReference>
<comment type="caution">
    <text evidence="2">The sequence shown here is derived from an EMBL/GenBank/DDBJ whole genome shotgun (WGS) entry which is preliminary data.</text>
</comment>
<organism evidence="2 3">
    <name type="scientific">Prorocentrum cordatum</name>
    <dbReference type="NCBI Taxonomy" id="2364126"/>
    <lineage>
        <taxon>Eukaryota</taxon>
        <taxon>Sar</taxon>
        <taxon>Alveolata</taxon>
        <taxon>Dinophyceae</taxon>
        <taxon>Prorocentrales</taxon>
        <taxon>Prorocentraceae</taxon>
        <taxon>Prorocentrum</taxon>
    </lineage>
</organism>
<sequence>MVAAAVRTSFDVSPEAVHGEVKARLAMVEQALPELVKAGPCGGPALNGEIEAVRSTGLHAGMGRGAEGLPQNGKEARLTAESCECEEGHSSESSNTSVANPQGILQLGAEGAEQKQVEGKVEVIGVSAAQYGKATQWSKDMAEEIASLQLAVVPDCMVDDRAEEIASVAQQLVAARAQFNQLCSRNLLERLQKWSAVQFSAGPGGGGPLSPSIGGFGISSVREFV</sequence>
<dbReference type="EMBL" id="CAUYUJ010006491">
    <property type="protein sequence ID" value="CAK0817533.1"/>
    <property type="molecule type" value="Genomic_DNA"/>
</dbReference>
<accession>A0ABN9RLA9</accession>
<protein>
    <submittedName>
        <fullName evidence="2">Uncharacterized protein</fullName>
    </submittedName>
</protein>
<evidence type="ECO:0000313" key="3">
    <source>
        <dbReference type="Proteomes" id="UP001189429"/>
    </source>
</evidence>
<evidence type="ECO:0000256" key="1">
    <source>
        <dbReference type="SAM" id="MobiDB-lite"/>
    </source>
</evidence>
<keyword evidence="3" id="KW-1185">Reference proteome</keyword>
<feature type="region of interest" description="Disordered" evidence="1">
    <location>
        <begin position="80"/>
        <end position="100"/>
    </location>
</feature>
<reference evidence="2" key="1">
    <citation type="submission" date="2023-10" db="EMBL/GenBank/DDBJ databases">
        <authorList>
            <person name="Chen Y."/>
            <person name="Shah S."/>
            <person name="Dougan E. K."/>
            <person name="Thang M."/>
            <person name="Chan C."/>
        </authorList>
    </citation>
    <scope>NUCLEOTIDE SEQUENCE [LARGE SCALE GENOMIC DNA]</scope>
</reference>
<proteinExistence type="predicted"/>
<gene>
    <name evidence="2" type="ORF">PCOR1329_LOCUS20123</name>
</gene>
<evidence type="ECO:0000313" key="2">
    <source>
        <dbReference type="EMBL" id="CAK0817533.1"/>
    </source>
</evidence>
<name>A0ABN9RLA9_9DINO</name>